<name>A0A2S9YN14_9BACT</name>
<evidence type="ECO:0000313" key="1">
    <source>
        <dbReference type="EMBL" id="PRQ06459.1"/>
    </source>
</evidence>
<sequence>MWAEREHRSLGAGARQSVGRVAPTQVAPTEDVLFSETYMPVTTKHMIWAAALMGAAVASTVVVAADHDEADTASFSDAAADIGDLYAFHEGERLTLILTFDGYKLKSETPSYDPDVLYGFHIDTNADNVADHEIWARFGENAAGEWGVQIQGIPGFEGALVGPVDEVVSDDEAAVQVFGGFRDDPFFFDLQGFKDTLMTGTLGFDPTRDFVAAKNTGAIVVEFDRAALSSESVAVWATTGRR</sequence>
<dbReference type="InterPro" id="IPR025566">
    <property type="entry name" value="DUF4331"/>
</dbReference>
<evidence type="ECO:0008006" key="3">
    <source>
        <dbReference type="Google" id="ProtNLM"/>
    </source>
</evidence>
<protein>
    <recommendedName>
        <fullName evidence="3">DUF4331 domain-containing protein</fullName>
    </recommendedName>
</protein>
<dbReference type="Pfam" id="PF14224">
    <property type="entry name" value="DUF4331"/>
    <property type="match status" value="2"/>
</dbReference>
<dbReference type="EMBL" id="PVNL01000074">
    <property type="protein sequence ID" value="PRQ06459.1"/>
    <property type="molecule type" value="Genomic_DNA"/>
</dbReference>
<reference evidence="1 2" key="1">
    <citation type="submission" date="2018-03" db="EMBL/GenBank/DDBJ databases">
        <title>Draft Genome Sequences of the Obligatory Marine Myxobacteria Enhygromyxa salina SWB007.</title>
        <authorList>
            <person name="Poehlein A."/>
            <person name="Moghaddam J.A."/>
            <person name="Harms H."/>
            <person name="Alanjari M."/>
            <person name="Koenig G.M."/>
            <person name="Daniel R."/>
            <person name="Schaeberle T.F."/>
        </authorList>
    </citation>
    <scope>NUCLEOTIDE SEQUENCE [LARGE SCALE GENOMIC DNA]</scope>
    <source>
        <strain evidence="1 2">SWB007</strain>
    </source>
</reference>
<proteinExistence type="predicted"/>
<gene>
    <name evidence="1" type="ORF">ENSA7_37780</name>
</gene>
<dbReference type="Proteomes" id="UP000238823">
    <property type="component" value="Unassembled WGS sequence"/>
</dbReference>
<dbReference type="AlphaFoldDB" id="A0A2S9YN14"/>
<organism evidence="1 2">
    <name type="scientific">Enhygromyxa salina</name>
    <dbReference type="NCBI Taxonomy" id="215803"/>
    <lineage>
        <taxon>Bacteria</taxon>
        <taxon>Pseudomonadati</taxon>
        <taxon>Myxococcota</taxon>
        <taxon>Polyangia</taxon>
        <taxon>Nannocystales</taxon>
        <taxon>Nannocystaceae</taxon>
        <taxon>Enhygromyxa</taxon>
    </lineage>
</organism>
<accession>A0A2S9YN14</accession>
<evidence type="ECO:0000313" key="2">
    <source>
        <dbReference type="Proteomes" id="UP000238823"/>
    </source>
</evidence>
<comment type="caution">
    <text evidence="1">The sequence shown here is derived from an EMBL/GenBank/DDBJ whole genome shotgun (WGS) entry which is preliminary data.</text>
</comment>
<dbReference type="OrthoDB" id="525451at2"/>